<evidence type="ECO:0000256" key="2">
    <source>
        <dbReference type="ARBA" id="ARBA00022692"/>
    </source>
</evidence>
<dbReference type="Pfam" id="PF04116">
    <property type="entry name" value="FA_hydroxylase"/>
    <property type="match status" value="1"/>
</dbReference>
<dbReference type="InterPro" id="IPR006694">
    <property type="entry name" value="Fatty_acid_hydroxylase"/>
</dbReference>
<dbReference type="GO" id="GO:0016491">
    <property type="term" value="F:oxidoreductase activity"/>
    <property type="evidence" value="ECO:0007669"/>
    <property type="project" value="InterPro"/>
</dbReference>
<keyword evidence="4 5" id="KW-0472">Membrane</keyword>
<evidence type="ECO:0000256" key="4">
    <source>
        <dbReference type="ARBA" id="ARBA00023136"/>
    </source>
</evidence>
<dbReference type="EMBL" id="KV784368">
    <property type="protein sequence ID" value="OEU11325.1"/>
    <property type="molecule type" value="Genomic_DNA"/>
</dbReference>
<sequence>MADFLLSFFTPILFFVSYNLIMIPIYIGQYSFFEQYKIQRHRVWPWFDERQNSRDEFWKLTIRSIKITSFNLLVLLPALTCLKIVLQKTLLPPNEFLFSTDDEHWPTPYENGRDIMKLSLIHEFGFYVTHKMSHTYPALYKYHKVHHEYKCNWTMASQHNHPIDYILSIGGPAVLALGLVSQAHSMSQFQWILWTMYANLDDHVGYSFPWSPVRWFPFSAGTSEHEFHHSINVGCFGSKLSIYNSLFGGYERYNKSIINNQQDQNKKKTLT</sequence>
<accession>A0A1E7EZU3</accession>
<dbReference type="InParanoid" id="A0A1E7EZU3"/>
<evidence type="ECO:0000313" key="7">
    <source>
        <dbReference type="EMBL" id="OEU11325.1"/>
    </source>
</evidence>
<keyword evidence="2 5" id="KW-0812">Transmembrane</keyword>
<reference evidence="7 8" key="1">
    <citation type="submission" date="2016-09" db="EMBL/GenBank/DDBJ databases">
        <title>Extensive genetic diversity and differential bi-allelic expression allows diatom success in the polar Southern Ocean.</title>
        <authorList>
            <consortium name="DOE Joint Genome Institute"/>
            <person name="Mock T."/>
            <person name="Otillar R.P."/>
            <person name="Strauss J."/>
            <person name="Dupont C."/>
            <person name="Frickenhaus S."/>
            <person name="Maumus F."/>
            <person name="Mcmullan M."/>
            <person name="Sanges R."/>
            <person name="Schmutz J."/>
            <person name="Toseland A."/>
            <person name="Valas R."/>
            <person name="Veluchamy A."/>
            <person name="Ward B.J."/>
            <person name="Allen A."/>
            <person name="Barry K."/>
            <person name="Falciatore A."/>
            <person name="Ferrante M."/>
            <person name="Fortunato A.E."/>
            <person name="Gloeckner G."/>
            <person name="Gruber A."/>
            <person name="Hipkin R."/>
            <person name="Janech M."/>
            <person name="Kroth P."/>
            <person name="Leese F."/>
            <person name="Lindquist E."/>
            <person name="Lyon B.R."/>
            <person name="Martin J."/>
            <person name="Mayer C."/>
            <person name="Parker M."/>
            <person name="Quesneville H."/>
            <person name="Raymond J."/>
            <person name="Uhlig C."/>
            <person name="Valentin K.U."/>
            <person name="Worden A.Z."/>
            <person name="Armbrust E.V."/>
            <person name="Bowler C."/>
            <person name="Green B."/>
            <person name="Moulton V."/>
            <person name="Van Oosterhout C."/>
            <person name="Grigoriev I."/>
        </authorList>
    </citation>
    <scope>NUCLEOTIDE SEQUENCE [LARGE SCALE GENOMIC DNA]</scope>
    <source>
        <strain evidence="7 8">CCMP1102</strain>
    </source>
</reference>
<proteinExistence type="predicted"/>
<evidence type="ECO:0000259" key="6">
    <source>
        <dbReference type="Pfam" id="PF04116"/>
    </source>
</evidence>
<keyword evidence="8" id="KW-1185">Reference proteome</keyword>
<dbReference type="GO" id="GO:0008610">
    <property type="term" value="P:lipid biosynthetic process"/>
    <property type="evidence" value="ECO:0007669"/>
    <property type="project" value="InterPro"/>
</dbReference>
<organism evidence="7 8">
    <name type="scientific">Fragilariopsis cylindrus CCMP1102</name>
    <dbReference type="NCBI Taxonomy" id="635003"/>
    <lineage>
        <taxon>Eukaryota</taxon>
        <taxon>Sar</taxon>
        <taxon>Stramenopiles</taxon>
        <taxon>Ochrophyta</taxon>
        <taxon>Bacillariophyta</taxon>
        <taxon>Bacillariophyceae</taxon>
        <taxon>Bacillariophycidae</taxon>
        <taxon>Bacillariales</taxon>
        <taxon>Bacillariaceae</taxon>
        <taxon>Fragilariopsis</taxon>
    </lineage>
</organism>
<feature type="transmembrane region" description="Helical" evidence="5">
    <location>
        <begin position="12"/>
        <end position="33"/>
    </location>
</feature>
<feature type="domain" description="Fatty acid hydroxylase" evidence="6">
    <location>
        <begin position="118"/>
        <end position="248"/>
    </location>
</feature>
<evidence type="ECO:0000256" key="5">
    <source>
        <dbReference type="SAM" id="Phobius"/>
    </source>
</evidence>
<evidence type="ECO:0000256" key="1">
    <source>
        <dbReference type="ARBA" id="ARBA00004370"/>
    </source>
</evidence>
<protein>
    <recommendedName>
        <fullName evidence="6">Fatty acid hydroxylase domain-containing protein</fullName>
    </recommendedName>
</protein>
<dbReference type="Proteomes" id="UP000095751">
    <property type="component" value="Unassembled WGS sequence"/>
</dbReference>
<dbReference type="GO" id="GO:0005506">
    <property type="term" value="F:iron ion binding"/>
    <property type="evidence" value="ECO:0007669"/>
    <property type="project" value="InterPro"/>
</dbReference>
<dbReference type="KEGG" id="fcy:FRACYDRAFT_192704"/>
<dbReference type="AlphaFoldDB" id="A0A1E7EZU3"/>
<dbReference type="InterPro" id="IPR050307">
    <property type="entry name" value="Sterol_Desaturase_Related"/>
</dbReference>
<gene>
    <name evidence="7" type="ORF">FRACYDRAFT_192704</name>
</gene>
<keyword evidence="3 5" id="KW-1133">Transmembrane helix</keyword>
<dbReference type="PANTHER" id="PTHR11863">
    <property type="entry name" value="STEROL DESATURASE"/>
    <property type="match status" value="1"/>
</dbReference>
<comment type="subcellular location">
    <subcellularLocation>
        <location evidence="1">Membrane</location>
    </subcellularLocation>
</comment>
<evidence type="ECO:0000256" key="3">
    <source>
        <dbReference type="ARBA" id="ARBA00022989"/>
    </source>
</evidence>
<dbReference type="OrthoDB" id="43224at2759"/>
<evidence type="ECO:0000313" key="8">
    <source>
        <dbReference type="Proteomes" id="UP000095751"/>
    </source>
</evidence>
<dbReference type="GO" id="GO:0016020">
    <property type="term" value="C:membrane"/>
    <property type="evidence" value="ECO:0007669"/>
    <property type="project" value="UniProtKB-SubCell"/>
</dbReference>
<name>A0A1E7EZU3_9STRA</name>